<evidence type="ECO:0000313" key="3">
    <source>
        <dbReference type="Proteomes" id="UP000075430"/>
    </source>
</evidence>
<evidence type="ECO:0000256" key="1">
    <source>
        <dbReference type="SAM" id="Phobius"/>
    </source>
</evidence>
<dbReference type="AlphaFoldDB" id="A0A150F2D6"/>
<comment type="caution">
    <text evidence="2">The sequence shown here is derived from an EMBL/GenBank/DDBJ whole genome shotgun (WGS) entry which is preliminary data.</text>
</comment>
<dbReference type="Proteomes" id="UP000075430">
    <property type="component" value="Unassembled WGS sequence"/>
</dbReference>
<sequence length="133" mass="15929">MLDERIQHEQYKLSYYSFGLSIILFILSFFVSILTKNLFYTQLSIIISFLVVSTFYSIFAIKRGLIIKRKNKRLKHFFIFISSGLFWIMISFLSKEINNMRELLIQLLLFSFFYIVLVLSIRSLIKYSHKQSN</sequence>
<feature type="transmembrane region" description="Helical" evidence="1">
    <location>
        <begin position="39"/>
        <end position="61"/>
    </location>
</feature>
<feature type="transmembrane region" description="Helical" evidence="1">
    <location>
        <begin position="105"/>
        <end position="125"/>
    </location>
</feature>
<feature type="transmembrane region" description="Helical" evidence="1">
    <location>
        <begin position="73"/>
        <end position="93"/>
    </location>
</feature>
<name>A0A150F2D6_9BACI</name>
<keyword evidence="3" id="KW-1185">Reference proteome</keyword>
<evidence type="ECO:0000313" key="2">
    <source>
        <dbReference type="EMBL" id="KXZ13141.1"/>
    </source>
</evidence>
<protein>
    <submittedName>
        <fullName evidence="2">Uncharacterized protein</fullName>
    </submittedName>
</protein>
<proteinExistence type="predicted"/>
<keyword evidence="1" id="KW-0812">Transmembrane</keyword>
<organism evidence="2 3">
    <name type="scientific">Bacillus nakamurai</name>
    <dbReference type="NCBI Taxonomy" id="1793963"/>
    <lineage>
        <taxon>Bacteria</taxon>
        <taxon>Bacillati</taxon>
        <taxon>Bacillota</taxon>
        <taxon>Bacilli</taxon>
        <taxon>Bacillales</taxon>
        <taxon>Bacillaceae</taxon>
        <taxon>Bacillus</taxon>
    </lineage>
</organism>
<dbReference type="EMBL" id="LSBA01000039">
    <property type="protein sequence ID" value="KXZ13141.1"/>
    <property type="molecule type" value="Genomic_DNA"/>
</dbReference>
<feature type="transmembrane region" description="Helical" evidence="1">
    <location>
        <begin position="13"/>
        <end position="33"/>
    </location>
</feature>
<gene>
    <name evidence="2" type="ORF">AXI58_05545</name>
</gene>
<accession>A0A150F2D6</accession>
<reference evidence="3" key="1">
    <citation type="submission" date="2016-02" db="EMBL/GenBank/DDBJ databases">
        <authorList>
            <person name="Dunlap C."/>
        </authorList>
    </citation>
    <scope>NUCLEOTIDE SEQUENCE [LARGE SCALE GENOMIC DNA]</scope>
    <source>
        <strain evidence="3">NRRL B-41092</strain>
    </source>
</reference>
<keyword evidence="1" id="KW-1133">Transmembrane helix</keyword>
<keyword evidence="1" id="KW-0472">Membrane</keyword>